<dbReference type="GeneID" id="24095620"/>
<keyword evidence="2" id="KW-0472">Membrane</keyword>
<sequence>MVALLLTSSLSAPVRNDARAVSTPTGTQTSASSPAITAQSPVVSPATVQASSSTPTSSTTGTSSTSTSASSTGSSSSTTSSMASTSPTTNSVIAPDTTSPPPNADLTVVSVPSTITTSSSPSTPSSSSSPSPSSTSLSMSPSGNTSSSASPLVVPSSTTTPTPSVPISTTSITSTASSTSTTSSAAVSVPGATQQTTQPSTPTGSPSSAGASGPSSSADVGDIVPNGVVTAEITSMGPVPSQSAIIFTIAPLPQTSSTSGTSPQPMYTPTENSSMSASSKPKSATIAGAVVGSIFGSIVLVAALLFFIRRRAQRNRQQKAQMRAQHMSVQGSVLGYSADPFDSAGVESVRTVADAFRGMSHYSTPSSSSYIAPGGSSVDSITMVGAGGSSTPRSWLGFGRSPLSQSTTSPDELRGQQQMAARASPRPSVSFSADTSPPGQRPTWFPFRSSLSMRGAQRDSAASVSSLSQYTPSPSQHAPSPLRRSFGDPFSDSASASRDRPDEFTAV</sequence>
<feature type="compositionally biased region" description="Basic and acidic residues" evidence="1">
    <location>
        <begin position="497"/>
        <end position="507"/>
    </location>
</feature>
<feature type="region of interest" description="Disordered" evidence="1">
    <location>
        <begin position="255"/>
        <end position="280"/>
    </location>
</feature>
<dbReference type="RefSeq" id="XP_012179992.1">
    <property type="nucleotide sequence ID" value="XM_012324602.1"/>
</dbReference>
<feature type="compositionally biased region" description="Polar residues" evidence="1">
    <location>
        <begin position="22"/>
        <end position="39"/>
    </location>
</feature>
<dbReference type="InParanoid" id="J4H210"/>
<dbReference type="Proteomes" id="UP000006352">
    <property type="component" value="Unassembled WGS sequence"/>
</dbReference>
<feature type="compositionally biased region" description="Low complexity" evidence="1">
    <location>
        <begin position="107"/>
        <end position="218"/>
    </location>
</feature>
<dbReference type="EMBL" id="HE797000">
    <property type="protein sequence ID" value="CCM00709.1"/>
    <property type="molecule type" value="Genomic_DNA"/>
</dbReference>
<keyword evidence="2" id="KW-1133">Transmembrane helix</keyword>
<dbReference type="HOGENOM" id="CLU_537516_0_0_1"/>
<feature type="compositionally biased region" description="Polar residues" evidence="1">
    <location>
        <begin position="1"/>
        <end position="11"/>
    </location>
</feature>
<feature type="compositionally biased region" description="Polar residues" evidence="1">
    <location>
        <begin position="402"/>
        <end position="419"/>
    </location>
</feature>
<protein>
    <submittedName>
        <fullName evidence="3">Uncharacterized protein</fullName>
    </submittedName>
</protein>
<feature type="compositionally biased region" description="Low complexity" evidence="1">
    <location>
        <begin position="40"/>
        <end position="89"/>
    </location>
</feature>
<feature type="transmembrane region" description="Helical" evidence="2">
    <location>
        <begin position="286"/>
        <end position="308"/>
    </location>
</feature>
<dbReference type="AlphaFoldDB" id="J4H210"/>
<feature type="compositionally biased region" description="Polar residues" evidence="1">
    <location>
        <begin position="460"/>
        <end position="478"/>
    </location>
</feature>
<keyword evidence="4" id="KW-1185">Reference proteome</keyword>
<proteinExistence type="predicted"/>
<feature type="compositionally biased region" description="Polar residues" evidence="1">
    <location>
        <begin position="427"/>
        <end position="438"/>
    </location>
</feature>
<evidence type="ECO:0000256" key="1">
    <source>
        <dbReference type="SAM" id="MobiDB-lite"/>
    </source>
</evidence>
<organism evidence="3 4">
    <name type="scientific">Fibroporia radiculosa</name>
    <dbReference type="NCBI Taxonomy" id="599839"/>
    <lineage>
        <taxon>Eukaryota</taxon>
        <taxon>Fungi</taxon>
        <taxon>Dikarya</taxon>
        <taxon>Basidiomycota</taxon>
        <taxon>Agaricomycotina</taxon>
        <taxon>Agaricomycetes</taxon>
        <taxon>Polyporales</taxon>
        <taxon>Fibroporiaceae</taxon>
        <taxon>Fibroporia</taxon>
    </lineage>
</organism>
<evidence type="ECO:0000313" key="3">
    <source>
        <dbReference type="EMBL" id="CCM00709.1"/>
    </source>
</evidence>
<dbReference type="OrthoDB" id="2803977at2759"/>
<keyword evidence="2" id="KW-0812">Transmembrane</keyword>
<feature type="region of interest" description="Disordered" evidence="1">
    <location>
        <begin position="1"/>
        <end position="223"/>
    </location>
</feature>
<accession>J4H210</accession>
<gene>
    <name evidence="3" type="ORF">FIBRA_02749</name>
</gene>
<feature type="region of interest" description="Disordered" evidence="1">
    <location>
        <begin position="392"/>
        <end position="507"/>
    </location>
</feature>
<evidence type="ECO:0000256" key="2">
    <source>
        <dbReference type="SAM" id="Phobius"/>
    </source>
</evidence>
<reference evidence="3 4" key="1">
    <citation type="journal article" date="2012" name="Appl. Environ. Microbiol.">
        <title>Short-read sequencing for genomic analysis of the brown rot fungus Fibroporia radiculosa.</title>
        <authorList>
            <person name="Tang J.D."/>
            <person name="Perkins A.D."/>
            <person name="Sonstegard T.S."/>
            <person name="Schroeder S.G."/>
            <person name="Burgess S.C."/>
            <person name="Diehl S.V."/>
        </authorList>
    </citation>
    <scope>NUCLEOTIDE SEQUENCE [LARGE SCALE GENOMIC DNA]</scope>
    <source>
        <strain evidence="3 4">TFFH 294</strain>
    </source>
</reference>
<name>J4H210_9APHY</name>
<feature type="compositionally biased region" description="Low complexity" evidence="1">
    <location>
        <begin position="255"/>
        <end position="265"/>
    </location>
</feature>
<evidence type="ECO:0000313" key="4">
    <source>
        <dbReference type="Proteomes" id="UP000006352"/>
    </source>
</evidence>